<dbReference type="Proteomes" id="UP000886808">
    <property type="component" value="Unassembled WGS sequence"/>
</dbReference>
<reference evidence="1" key="1">
    <citation type="journal article" date="2021" name="PeerJ">
        <title>Extensive microbial diversity within the chicken gut microbiome revealed by metagenomics and culture.</title>
        <authorList>
            <person name="Gilroy R."/>
            <person name="Ravi A."/>
            <person name="Getino M."/>
            <person name="Pursley I."/>
            <person name="Horton D.L."/>
            <person name="Alikhan N.F."/>
            <person name="Baker D."/>
            <person name="Gharbi K."/>
            <person name="Hall N."/>
            <person name="Watson M."/>
            <person name="Adriaenssens E.M."/>
            <person name="Foster-Nyarko E."/>
            <person name="Jarju S."/>
            <person name="Secka A."/>
            <person name="Antonio M."/>
            <person name="Oren A."/>
            <person name="Chaudhuri R.R."/>
            <person name="La Ragione R."/>
            <person name="Hildebrand F."/>
            <person name="Pallen M.J."/>
        </authorList>
    </citation>
    <scope>NUCLEOTIDE SEQUENCE</scope>
    <source>
        <strain evidence="1">CHK193-4272</strain>
    </source>
</reference>
<proteinExistence type="predicted"/>
<organism evidence="1 2">
    <name type="scientific">Candidatus Butyricicoccus avistercoris</name>
    <dbReference type="NCBI Taxonomy" id="2838518"/>
    <lineage>
        <taxon>Bacteria</taxon>
        <taxon>Bacillati</taxon>
        <taxon>Bacillota</taxon>
        <taxon>Clostridia</taxon>
        <taxon>Eubacteriales</taxon>
        <taxon>Butyricicoccaceae</taxon>
        <taxon>Butyricicoccus</taxon>
    </lineage>
</organism>
<evidence type="ECO:0000313" key="1">
    <source>
        <dbReference type="EMBL" id="HIV61399.1"/>
    </source>
</evidence>
<evidence type="ECO:0000313" key="2">
    <source>
        <dbReference type="Proteomes" id="UP000886808"/>
    </source>
</evidence>
<protein>
    <submittedName>
        <fullName evidence="1">Uncharacterized protein</fullName>
    </submittedName>
</protein>
<sequence length="118" mass="13515">MVNPLERLWKDICTVYKKEKIKNEQTKITEFSEVAIFEDIPCKLSFESLTSNSGDNVATISQSVKLFLNPQIIIPSGCKIVVRRFDLPEREFIYSKSGEVGVFTNHQEIPLAEWKGYA</sequence>
<dbReference type="AlphaFoldDB" id="A0A9D1PG31"/>
<accession>A0A9D1PG31</accession>
<reference evidence="1" key="2">
    <citation type="submission" date="2021-04" db="EMBL/GenBank/DDBJ databases">
        <authorList>
            <person name="Gilroy R."/>
        </authorList>
    </citation>
    <scope>NUCLEOTIDE SEQUENCE</scope>
    <source>
        <strain evidence="1">CHK193-4272</strain>
    </source>
</reference>
<comment type="caution">
    <text evidence="1">The sequence shown here is derived from an EMBL/GenBank/DDBJ whole genome shotgun (WGS) entry which is preliminary data.</text>
</comment>
<gene>
    <name evidence="1" type="ORF">H9746_00890</name>
</gene>
<name>A0A9D1PG31_9FIRM</name>
<dbReference type="EMBL" id="DXIE01000007">
    <property type="protein sequence ID" value="HIV61399.1"/>
    <property type="molecule type" value="Genomic_DNA"/>
</dbReference>